<evidence type="ECO:0000313" key="2">
    <source>
        <dbReference type="EMBL" id="PIA45688.1"/>
    </source>
</evidence>
<dbReference type="FunCoup" id="A0A2G5DQA5">
    <property type="interactions" value="221"/>
</dbReference>
<dbReference type="Proteomes" id="UP000230069">
    <property type="component" value="Unassembled WGS sequence"/>
</dbReference>
<feature type="region of interest" description="Disordered" evidence="1">
    <location>
        <begin position="16"/>
        <end position="72"/>
    </location>
</feature>
<accession>A0A2G5DQA5</accession>
<dbReference type="InParanoid" id="A0A2G5DQA5"/>
<dbReference type="PANTHER" id="PTHR33670:SF15">
    <property type="entry name" value="OS02G0797600 PROTEIN"/>
    <property type="match status" value="1"/>
</dbReference>
<dbReference type="OrthoDB" id="1935097at2759"/>
<dbReference type="Pfam" id="PF15365">
    <property type="entry name" value="PNRC"/>
    <property type="match status" value="1"/>
</dbReference>
<proteinExistence type="predicted"/>
<evidence type="ECO:0000313" key="3">
    <source>
        <dbReference type="Proteomes" id="UP000230069"/>
    </source>
</evidence>
<dbReference type="EMBL" id="KZ305033">
    <property type="protein sequence ID" value="PIA45688.1"/>
    <property type="molecule type" value="Genomic_DNA"/>
</dbReference>
<organism evidence="2 3">
    <name type="scientific">Aquilegia coerulea</name>
    <name type="common">Rocky mountain columbine</name>
    <dbReference type="NCBI Taxonomy" id="218851"/>
    <lineage>
        <taxon>Eukaryota</taxon>
        <taxon>Viridiplantae</taxon>
        <taxon>Streptophyta</taxon>
        <taxon>Embryophyta</taxon>
        <taxon>Tracheophyta</taxon>
        <taxon>Spermatophyta</taxon>
        <taxon>Magnoliopsida</taxon>
        <taxon>Ranunculales</taxon>
        <taxon>Ranunculaceae</taxon>
        <taxon>Thalictroideae</taxon>
        <taxon>Aquilegia</taxon>
    </lineage>
</organism>
<dbReference type="InterPro" id="IPR028322">
    <property type="entry name" value="PNRC-like_rgn"/>
</dbReference>
<dbReference type="AlphaFoldDB" id="A0A2G5DQA5"/>
<dbReference type="STRING" id="218851.A0A2G5DQA5"/>
<protein>
    <submittedName>
        <fullName evidence="2">Uncharacterized protein</fullName>
    </submittedName>
</protein>
<dbReference type="PANTHER" id="PTHR33670">
    <property type="entry name" value="SPLICING FACTOR, PROLINE- AND GLUTAMINE-RICH-LIKE"/>
    <property type="match status" value="1"/>
</dbReference>
<evidence type="ECO:0000256" key="1">
    <source>
        <dbReference type="SAM" id="MobiDB-lite"/>
    </source>
</evidence>
<gene>
    <name evidence="2" type="ORF">AQUCO_01600132v1</name>
</gene>
<sequence>MATAILRSQDCLRDRFPRETLASFPSSSSSSSFQPKHGRNPNRIARSGGRRKRSPSDSESDRSTTSSSSMVVKLPAKKLVMGQVKILKRGEEIDNNIKKEEQSRSVVETKVVKIAEKSKLKEVSDVFSNNRLGPEPEMIPKEIRLADLKSVNSEIFAGSAFVSSPSPNSLPIPSSFTKQVIATKDLRRILGINLL</sequence>
<reference evidence="2 3" key="1">
    <citation type="submission" date="2017-09" db="EMBL/GenBank/DDBJ databases">
        <title>WGS assembly of Aquilegia coerulea Goldsmith.</title>
        <authorList>
            <person name="Hodges S."/>
            <person name="Kramer E."/>
            <person name="Nordborg M."/>
            <person name="Tomkins J."/>
            <person name="Borevitz J."/>
            <person name="Derieg N."/>
            <person name="Yan J."/>
            <person name="Mihaltcheva S."/>
            <person name="Hayes R.D."/>
            <person name="Rokhsar D."/>
        </authorList>
    </citation>
    <scope>NUCLEOTIDE SEQUENCE [LARGE SCALE GENOMIC DNA]</scope>
    <source>
        <strain evidence="3">cv. Goldsmith</strain>
    </source>
</reference>
<keyword evidence="3" id="KW-1185">Reference proteome</keyword>
<name>A0A2G5DQA5_AQUCA</name>
<dbReference type="GO" id="GO:0016071">
    <property type="term" value="P:mRNA metabolic process"/>
    <property type="evidence" value="ECO:0007669"/>
    <property type="project" value="UniProtKB-ARBA"/>
</dbReference>